<proteinExistence type="predicted"/>
<dbReference type="OrthoDB" id="5429275at2"/>
<sequence length="284" mass="32190">MQIKIMTDGGSDLPKHVKDQYDVTIVPLNIHFGEEQYVSGVNLDIQTFYKKMREQEELPRSSAPSPYAFYEAYKEVDASKPILMLSLSKELSTTYHNALMAKDMILEEEPDRQIVVLNTRTATSGMSLLVNEAGQCVKQGMAFDELIHHIEERISKISTLFILRTVENLIKGGRLDRVKGTIAKTLNIKLLMKGSPEGKIEVAEKIRGNKKAMRRFVDQIADNTSNFENKTYSLSYSTTSEKAEAFLEEIKARYPFKETLLMEMGPLCATYAGEDGFVMAFFRD</sequence>
<dbReference type="SUPFAM" id="SSF82549">
    <property type="entry name" value="DAK1/DegV-like"/>
    <property type="match status" value="1"/>
</dbReference>
<evidence type="ECO:0000313" key="2">
    <source>
        <dbReference type="EMBL" id="KGX86573.1"/>
    </source>
</evidence>
<dbReference type="eggNOG" id="COG1307">
    <property type="taxonomic scope" value="Bacteria"/>
</dbReference>
<dbReference type="PROSITE" id="PS51482">
    <property type="entry name" value="DEGV"/>
    <property type="match status" value="1"/>
</dbReference>
<organism evidence="2 3">
    <name type="scientific">Pontibacillus litoralis JSM 072002</name>
    <dbReference type="NCBI Taxonomy" id="1385512"/>
    <lineage>
        <taxon>Bacteria</taxon>
        <taxon>Bacillati</taxon>
        <taxon>Bacillota</taxon>
        <taxon>Bacilli</taxon>
        <taxon>Bacillales</taxon>
        <taxon>Bacillaceae</taxon>
        <taxon>Pontibacillus</taxon>
    </lineage>
</organism>
<evidence type="ECO:0008006" key="4">
    <source>
        <dbReference type="Google" id="ProtNLM"/>
    </source>
</evidence>
<keyword evidence="1" id="KW-0446">Lipid-binding</keyword>
<evidence type="ECO:0000313" key="3">
    <source>
        <dbReference type="Proteomes" id="UP000030401"/>
    </source>
</evidence>
<dbReference type="GO" id="GO:0008289">
    <property type="term" value="F:lipid binding"/>
    <property type="evidence" value="ECO:0007669"/>
    <property type="project" value="UniProtKB-KW"/>
</dbReference>
<dbReference type="Proteomes" id="UP000030401">
    <property type="component" value="Unassembled WGS sequence"/>
</dbReference>
<name>A0A0A5G5Y5_9BACI</name>
<comment type="caution">
    <text evidence="2">The sequence shown here is derived from an EMBL/GenBank/DDBJ whole genome shotgun (WGS) entry which is preliminary data.</text>
</comment>
<keyword evidence="3" id="KW-1185">Reference proteome</keyword>
<dbReference type="AlphaFoldDB" id="A0A0A5G5Y5"/>
<gene>
    <name evidence="2" type="ORF">N784_04150</name>
</gene>
<protein>
    <recommendedName>
        <fullName evidence="4">DegV family protein</fullName>
    </recommendedName>
</protein>
<dbReference type="PANTHER" id="PTHR33434">
    <property type="entry name" value="DEGV DOMAIN-CONTAINING PROTEIN DR_1986-RELATED"/>
    <property type="match status" value="1"/>
</dbReference>
<dbReference type="Gene3D" id="3.40.50.10170">
    <property type="match status" value="1"/>
</dbReference>
<dbReference type="RefSeq" id="WP_036834283.1">
    <property type="nucleotide sequence ID" value="NZ_AVPG01000012.1"/>
</dbReference>
<dbReference type="PANTHER" id="PTHR33434:SF2">
    <property type="entry name" value="FATTY ACID-BINDING PROTEIN TM_1468"/>
    <property type="match status" value="1"/>
</dbReference>
<dbReference type="Gene3D" id="3.30.1180.10">
    <property type="match status" value="1"/>
</dbReference>
<dbReference type="EMBL" id="AVPG01000012">
    <property type="protein sequence ID" value="KGX86573.1"/>
    <property type="molecule type" value="Genomic_DNA"/>
</dbReference>
<accession>A0A0A5G5Y5</accession>
<reference evidence="2 3" key="1">
    <citation type="submission" date="2013-08" db="EMBL/GenBank/DDBJ databases">
        <authorList>
            <person name="Huang J."/>
            <person name="Wang G."/>
        </authorList>
    </citation>
    <scope>NUCLEOTIDE SEQUENCE [LARGE SCALE GENOMIC DNA]</scope>
    <source>
        <strain evidence="2 3">JSM 072002</strain>
    </source>
</reference>
<dbReference type="InterPro" id="IPR003797">
    <property type="entry name" value="DegV"/>
</dbReference>
<dbReference type="InterPro" id="IPR043168">
    <property type="entry name" value="DegV_C"/>
</dbReference>
<dbReference type="Pfam" id="PF02645">
    <property type="entry name" value="DegV"/>
    <property type="match status" value="1"/>
</dbReference>
<evidence type="ECO:0000256" key="1">
    <source>
        <dbReference type="ARBA" id="ARBA00023121"/>
    </source>
</evidence>
<dbReference type="InterPro" id="IPR050270">
    <property type="entry name" value="DegV_domain_contain"/>
</dbReference>
<dbReference type="STRING" id="1385512.N784_04150"/>
<dbReference type="NCBIfam" id="TIGR00762">
    <property type="entry name" value="DegV"/>
    <property type="match status" value="1"/>
</dbReference>